<dbReference type="Pfam" id="PF25425">
    <property type="entry name" value="YfjL_N"/>
    <property type="match status" value="1"/>
</dbReference>
<evidence type="ECO:0000313" key="3">
    <source>
        <dbReference type="EMBL" id="BAH43614.1"/>
    </source>
</evidence>
<dbReference type="Proteomes" id="UP000001877">
    <property type="component" value="Chromosome"/>
</dbReference>
<gene>
    <name evidence="3" type="ordered locus">BBR47_26370</name>
</gene>
<accession>C0ZCV5</accession>
<organism evidence="3 4">
    <name type="scientific">Brevibacillus brevis (strain 47 / JCM 6285 / NBRC 100599)</name>
    <dbReference type="NCBI Taxonomy" id="358681"/>
    <lineage>
        <taxon>Bacteria</taxon>
        <taxon>Bacillati</taxon>
        <taxon>Bacillota</taxon>
        <taxon>Bacilli</taxon>
        <taxon>Bacillales</taxon>
        <taxon>Paenibacillaceae</taxon>
        <taxon>Brevibacillus</taxon>
    </lineage>
</organism>
<dbReference type="EMBL" id="AP008955">
    <property type="protein sequence ID" value="BAH43614.1"/>
    <property type="molecule type" value="Genomic_DNA"/>
</dbReference>
<keyword evidence="1" id="KW-0472">Membrane</keyword>
<dbReference type="AlphaFoldDB" id="C0ZCV5"/>
<proteinExistence type="predicted"/>
<feature type="domain" description="YfjL-like N-terminal" evidence="2">
    <location>
        <begin position="2"/>
        <end position="82"/>
    </location>
</feature>
<dbReference type="HOGENOM" id="CLU_2272024_0_0_9"/>
<sequence>MIWSVVSVLSIILVWNLYTIFYGTSGDRALAINYATEYVSEKYNLPIESLRTDEPTYNFSHGTYMTKVRNTKAQESYLINVKITSNGDMQRIEEYSKNPVRE</sequence>
<evidence type="ECO:0000259" key="2">
    <source>
        <dbReference type="Pfam" id="PF25425"/>
    </source>
</evidence>
<keyword evidence="1" id="KW-1133">Transmembrane helix</keyword>
<reference evidence="3 4" key="1">
    <citation type="submission" date="2005-03" db="EMBL/GenBank/DDBJ databases">
        <title>Brevibacillus brevis strain 47, complete genome.</title>
        <authorList>
            <person name="Hosoyama A."/>
            <person name="Yamada R."/>
            <person name="Hongo Y."/>
            <person name="Terui Y."/>
            <person name="Ankai A."/>
            <person name="Masuyama W."/>
            <person name="Sekiguchi M."/>
            <person name="Takeda T."/>
            <person name="Asano K."/>
            <person name="Ohji S."/>
            <person name="Ichikawa N."/>
            <person name="Narita S."/>
            <person name="Aoki N."/>
            <person name="Miura H."/>
            <person name="Matsushita S."/>
            <person name="Sekigawa T."/>
            <person name="Yamagata H."/>
            <person name="Yoshikawa H."/>
            <person name="Udaka S."/>
            <person name="Tanikawa S."/>
            <person name="Fujita N."/>
        </authorList>
    </citation>
    <scope>NUCLEOTIDE SEQUENCE [LARGE SCALE GENOMIC DNA]</scope>
    <source>
        <strain evidence="4">47 / JCM 6285 / NBRC 100599</strain>
    </source>
</reference>
<name>C0ZCV5_BREBN</name>
<dbReference type="InterPro" id="IPR057359">
    <property type="entry name" value="YfjL_N"/>
</dbReference>
<dbReference type="KEGG" id="bbe:BBR47_26370"/>
<keyword evidence="1" id="KW-0812">Transmembrane</keyword>
<protein>
    <recommendedName>
        <fullName evidence="2">YfjL-like N-terminal domain-containing protein</fullName>
    </recommendedName>
</protein>
<feature type="transmembrane region" description="Helical" evidence="1">
    <location>
        <begin position="6"/>
        <end position="24"/>
    </location>
</feature>
<evidence type="ECO:0000313" key="4">
    <source>
        <dbReference type="Proteomes" id="UP000001877"/>
    </source>
</evidence>
<evidence type="ECO:0000256" key="1">
    <source>
        <dbReference type="SAM" id="Phobius"/>
    </source>
</evidence>
<keyword evidence="4" id="KW-1185">Reference proteome</keyword>